<organism evidence="1 2">
    <name type="scientific">Candidatus Doudnabacteria bacterium RIFCSPHIGHO2_01_FULL_50_11</name>
    <dbReference type="NCBI Taxonomy" id="1817828"/>
    <lineage>
        <taxon>Bacteria</taxon>
        <taxon>Candidatus Doudnaibacteriota</taxon>
    </lineage>
</organism>
<dbReference type="EMBL" id="MFEO01000011">
    <property type="protein sequence ID" value="OGE90507.1"/>
    <property type="molecule type" value="Genomic_DNA"/>
</dbReference>
<evidence type="ECO:0000313" key="2">
    <source>
        <dbReference type="Proteomes" id="UP000178377"/>
    </source>
</evidence>
<dbReference type="Proteomes" id="UP000178377">
    <property type="component" value="Unassembled WGS sequence"/>
</dbReference>
<evidence type="ECO:0000313" key="1">
    <source>
        <dbReference type="EMBL" id="OGE90507.1"/>
    </source>
</evidence>
<proteinExistence type="predicted"/>
<dbReference type="STRING" id="1817828.A2722_02750"/>
<comment type="caution">
    <text evidence="1">The sequence shown here is derived from an EMBL/GenBank/DDBJ whole genome shotgun (WGS) entry which is preliminary data.</text>
</comment>
<protein>
    <submittedName>
        <fullName evidence="1">Uncharacterized protein</fullName>
    </submittedName>
</protein>
<accession>A0A1F5PKW8</accession>
<gene>
    <name evidence="1" type="ORF">A2722_02750</name>
</gene>
<sequence length="77" mass="8435">MIELHPKKKKKGAKIVFGIGLAFLLLGLLPGFVSWWLGLIFFVFCSVAAGVLYEAIPSSEEDPLPEKNTDDLDGKKS</sequence>
<reference evidence="1 2" key="1">
    <citation type="journal article" date="2016" name="Nat. Commun.">
        <title>Thousands of microbial genomes shed light on interconnected biogeochemical processes in an aquifer system.</title>
        <authorList>
            <person name="Anantharaman K."/>
            <person name="Brown C.T."/>
            <person name="Hug L.A."/>
            <person name="Sharon I."/>
            <person name="Castelle C.J."/>
            <person name="Probst A.J."/>
            <person name="Thomas B.C."/>
            <person name="Singh A."/>
            <person name="Wilkins M.J."/>
            <person name="Karaoz U."/>
            <person name="Brodie E.L."/>
            <person name="Williams K.H."/>
            <person name="Hubbard S.S."/>
            <person name="Banfield J.F."/>
        </authorList>
    </citation>
    <scope>NUCLEOTIDE SEQUENCE [LARGE SCALE GENOMIC DNA]</scope>
</reference>
<name>A0A1F5PKW8_9BACT</name>
<dbReference type="AlphaFoldDB" id="A0A1F5PKW8"/>